<gene>
    <name evidence="3" type="ORF">Pan44_48290</name>
</gene>
<feature type="region of interest" description="Disordered" evidence="1">
    <location>
        <begin position="96"/>
        <end position="121"/>
    </location>
</feature>
<protein>
    <recommendedName>
        <fullName evidence="5">Cytochrome c domain-containing protein</fullName>
    </recommendedName>
</protein>
<proteinExistence type="predicted"/>
<keyword evidence="2" id="KW-0732">Signal</keyword>
<dbReference type="Proteomes" id="UP000315700">
    <property type="component" value="Chromosome"/>
</dbReference>
<accession>A0A517SKV9</accession>
<sequence length="121" mass="13109" precursor="true">MKRFSMFVLAIVAIAATGLMAPERAQARLQYFKAFKETYTKLDQAKVDESKCGICHGGEKGANKKKLSKYAQEFGTAVGGKNVKDEPKIKEALKTAESKDAGEGKTYGDLLKDGKFPAAAE</sequence>
<evidence type="ECO:0008006" key="5">
    <source>
        <dbReference type="Google" id="ProtNLM"/>
    </source>
</evidence>
<dbReference type="InParanoid" id="A0A517SKV9"/>
<dbReference type="AlphaFoldDB" id="A0A517SKV9"/>
<feature type="chain" id="PRO_5021786281" description="Cytochrome c domain-containing protein" evidence="2">
    <location>
        <begin position="22"/>
        <end position="121"/>
    </location>
</feature>
<organism evidence="3 4">
    <name type="scientific">Caulifigura coniformis</name>
    <dbReference type="NCBI Taxonomy" id="2527983"/>
    <lineage>
        <taxon>Bacteria</taxon>
        <taxon>Pseudomonadati</taxon>
        <taxon>Planctomycetota</taxon>
        <taxon>Planctomycetia</taxon>
        <taxon>Planctomycetales</taxon>
        <taxon>Planctomycetaceae</taxon>
        <taxon>Caulifigura</taxon>
    </lineage>
</organism>
<dbReference type="OrthoDB" id="286143at2"/>
<evidence type="ECO:0000313" key="4">
    <source>
        <dbReference type="Proteomes" id="UP000315700"/>
    </source>
</evidence>
<dbReference type="KEGG" id="ccos:Pan44_48290"/>
<dbReference type="EMBL" id="CP036271">
    <property type="protein sequence ID" value="QDT56769.1"/>
    <property type="molecule type" value="Genomic_DNA"/>
</dbReference>
<keyword evidence="4" id="KW-1185">Reference proteome</keyword>
<dbReference type="RefSeq" id="WP_145034198.1">
    <property type="nucleotide sequence ID" value="NZ_CP036271.1"/>
</dbReference>
<reference evidence="3 4" key="1">
    <citation type="submission" date="2019-02" db="EMBL/GenBank/DDBJ databases">
        <title>Deep-cultivation of Planctomycetes and their phenomic and genomic characterization uncovers novel biology.</title>
        <authorList>
            <person name="Wiegand S."/>
            <person name="Jogler M."/>
            <person name="Boedeker C."/>
            <person name="Pinto D."/>
            <person name="Vollmers J."/>
            <person name="Rivas-Marin E."/>
            <person name="Kohn T."/>
            <person name="Peeters S.H."/>
            <person name="Heuer A."/>
            <person name="Rast P."/>
            <person name="Oberbeckmann S."/>
            <person name="Bunk B."/>
            <person name="Jeske O."/>
            <person name="Meyerdierks A."/>
            <person name="Storesund J.E."/>
            <person name="Kallscheuer N."/>
            <person name="Luecker S."/>
            <person name="Lage O.M."/>
            <person name="Pohl T."/>
            <person name="Merkel B.J."/>
            <person name="Hornburger P."/>
            <person name="Mueller R.-W."/>
            <person name="Bruemmer F."/>
            <person name="Labrenz M."/>
            <person name="Spormann A.M."/>
            <person name="Op den Camp H."/>
            <person name="Overmann J."/>
            <person name="Amann R."/>
            <person name="Jetten M.S.M."/>
            <person name="Mascher T."/>
            <person name="Medema M.H."/>
            <person name="Devos D.P."/>
            <person name="Kaster A.-K."/>
            <person name="Ovreas L."/>
            <person name="Rohde M."/>
            <person name="Galperin M.Y."/>
            <person name="Jogler C."/>
        </authorList>
    </citation>
    <scope>NUCLEOTIDE SEQUENCE [LARGE SCALE GENOMIC DNA]</scope>
    <source>
        <strain evidence="3 4">Pan44</strain>
    </source>
</reference>
<evidence type="ECO:0000313" key="3">
    <source>
        <dbReference type="EMBL" id="QDT56769.1"/>
    </source>
</evidence>
<name>A0A517SKV9_9PLAN</name>
<evidence type="ECO:0000256" key="1">
    <source>
        <dbReference type="SAM" id="MobiDB-lite"/>
    </source>
</evidence>
<evidence type="ECO:0000256" key="2">
    <source>
        <dbReference type="SAM" id="SignalP"/>
    </source>
</evidence>
<feature type="signal peptide" evidence="2">
    <location>
        <begin position="1"/>
        <end position="21"/>
    </location>
</feature>